<dbReference type="GO" id="GO:0005886">
    <property type="term" value="C:plasma membrane"/>
    <property type="evidence" value="ECO:0007669"/>
    <property type="project" value="UniProtKB-SubCell"/>
</dbReference>
<dbReference type="Gene3D" id="1.20.1250.20">
    <property type="entry name" value="MFS general substrate transporter like domains"/>
    <property type="match status" value="1"/>
</dbReference>
<comment type="subcellular location">
    <subcellularLocation>
        <location evidence="1">Cell membrane</location>
        <topology evidence="1">Multi-pass membrane protein</topology>
    </subcellularLocation>
</comment>
<feature type="transmembrane region" description="Helical" evidence="7">
    <location>
        <begin position="347"/>
        <end position="364"/>
    </location>
</feature>
<feature type="transmembrane region" description="Helical" evidence="7">
    <location>
        <begin position="163"/>
        <end position="183"/>
    </location>
</feature>
<keyword evidence="3" id="KW-0813">Transport</keyword>
<dbReference type="InterPro" id="IPR020846">
    <property type="entry name" value="MFS_dom"/>
</dbReference>
<dbReference type="GO" id="GO:0022857">
    <property type="term" value="F:transmembrane transporter activity"/>
    <property type="evidence" value="ECO:0007669"/>
    <property type="project" value="InterPro"/>
</dbReference>
<dbReference type="SUPFAM" id="SSF103473">
    <property type="entry name" value="MFS general substrate transporter"/>
    <property type="match status" value="1"/>
</dbReference>
<sequence length="406" mass="43169">MSVPSKKTGPLLLLMVNMFIAMLGIGLIIPILPDFLKEFGAGGQTAGYLIAASGLTQFIFSPIVGELSDKYGRKIMIVTGLALFTISQLLFAIAGDVWLLYVSRLLGGIGGAALIPPMMAFVADITTDEDRGKGMGMLGAAMSLGFVVGPGVGGFLAEVSLRTPLYVSAAVAGAALVLSLIVLPETLTKERQLAARSMTAKRQNILKQFALSAKAPYFVPLILVFTLTLGLMNFEAIFPLYAKESYTFSTKEISVVITIGALVGTLIQALLIDKVLRRFGEIKLISASFLAAAVCMVLLLLSSNFWYVLGISVLFFIFTAIMRPAINTLLSKMAGNEQGFVAGMNNAYMSVGNIVGPAIAGNLFDIQINIPYLFGAVILICGVFLCMAWSARRTIAVVVPPAAVQE</sequence>
<dbReference type="AlphaFoldDB" id="A0A848M2K9"/>
<feature type="transmembrane region" description="Helical" evidence="7">
    <location>
        <begin position="284"/>
        <end position="301"/>
    </location>
</feature>
<dbReference type="Proteomes" id="UP000565468">
    <property type="component" value="Unassembled WGS sequence"/>
</dbReference>
<feature type="transmembrane region" description="Helical" evidence="7">
    <location>
        <begin position="12"/>
        <end position="33"/>
    </location>
</feature>
<keyword evidence="4 7" id="KW-0812">Transmembrane</keyword>
<dbReference type="Pfam" id="PF07690">
    <property type="entry name" value="MFS_1"/>
    <property type="match status" value="1"/>
</dbReference>
<evidence type="ECO:0000256" key="6">
    <source>
        <dbReference type="ARBA" id="ARBA00023136"/>
    </source>
</evidence>
<comment type="similarity">
    <text evidence="2">Belongs to the major facilitator superfamily. TCR/Tet family.</text>
</comment>
<evidence type="ECO:0000256" key="1">
    <source>
        <dbReference type="ARBA" id="ARBA00004651"/>
    </source>
</evidence>
<feature type="transmembrane region" description="Helical" evidence="7">
    <location>
        <begin position="217"/>
        <end position="241"/>
    </location>
</feature>
<dbReference type="PRINTS" id="PR01035">
    <property type="entry name" value="TCRTETA"/>
</dbReference>
<dbReference type="EMBL" id="JABBPN010000001">
    <property type="protein sequence ID" value="NMO94470.1"/>
    <property type="molecule type" value="Genomic_DNA"/>
</dbReference>
<name>A0A848M2K9_PAELE</name>
<dbReference type="PROSITE" id="PS00216">
    <property type="entry name" value="SUGAR_TRANSPORT_1"/>
    <property type="match status" value="1"/>
</dbReference>
<dbReference type="InterPro" id="IPR036259">
    <property type="entry name" value="MFS_trans_sf"/>
</dbReference>
<dbReference type="PROSITE" id="PS50850">
    <property type="entry name" value="MFS"/>
    <property type="match status" value="1"/>
</dbReference>
<feature type="transmembrane region" description="Helical" evidence="7">
    <location>
        <begin position="135"/>
        <end position="157"/>
    </location>
</feature>
<proteinExistence type="inferred from homology"/>
<feature type="transmembrane region" description="Helical" evidence="7">
    <location>
        <begin position="45"/>
        <end position="63"/>
    </location>
</feature>
<dbReference type="RefSeq" id="WP_169503161.1">
    <property type="nucleotide sequence ID" value="NZ_JABBPN010000001.1"/>
</dbReference>
<evidence type="ECO:0000256" key="5">
    <source>
        <dbReference type="ARBA" id="ARBA00022989"/>
    </source>
</evidence>
<dbReference type="CDD" id="cd17325">
    <property type="entry name" value="MFS_MdtG_SLC18_like"/>
    <property type="match status" value="1"/>
</dbReference>
<keyword evidence="5 7" id="KW-1133">Transmembrane helix</keyword>
<feature type="transmembrane region" description="Helical" evidence="7">
    <location>
        <begin position="370"/>
        <end position="389"/>
    </location>
</feature>
<feature type="domain" description="Major facilitator superfamily (MFS) profile" evidence="8">
    <location>
        <begin position="10"/>
        <end position="393"/>
    </location>
</feature>
<evidence type="ECO:0000313" key="9">
    <source>
        <dbReference type="EMBL" id="NMO94470.1"/>
    </source>
</evidence>
<keyword evidence="6 7" id="KW-0472">Membrane</keyword>
<dbReference type="InterPro" id="IPR001958">
    <property type="entry name" value="Tet-R_TetA/multi-R_MdtG-like"/>
</dbReference>
<feature type="transmembrane region" description="Helical" evidence="7">
    <location>
        <begin position="75"/>
        <end position="95"/>
    </location>
</feature>
<evidence type="ECO:0000313" key="10">
    <source>
        <dbReference type="Proteomes" id="UP000565468"/>
    </source>
</evidence>
<evidence type="ECO:0000256" key="7">
    <source>
        <dbReference type="SAM" id="Phobius"/>
    </source>
</evidence>
<dbReference type="InterPro" id="IPR011701">
    <property type="entry name" value="MFS"/>
</dbReference>
<protein>
    <submittedName>
        <fullName evidence="9">MFS transporter</fullName>
    </submittedName>
</protein>
<evidence type="ECO:0000256" key="3">
    <source>
        <dbReference type="ARBA" id="ARBA00022448"/>
    </source>
</evidence>
<evidence type="ECO:0000256" key="4">
    <source>
        <dbReference type="ARBA" id="ARBA00022692"/>
    </source>
</evidence>
<reference evidence="9 10" key="1">
    <citation type="submission" date="2020-04" db="EMBL/GenBank/DDBJ databases">
        <title>Paenibacillus algicola sp. nov., a novel marine bacterium producing alginate lyase.</title>
        <authorList>
            <person name="Huang H."/>
        </authorList>
    </citation>
    <scope>NUCLEOTIDE SEQUENCE [LARGE SCALE GENOMIC DNA]</scope>
    <source>
        <strain evidence="9 10">L7-75</strain>
    </source>
</reference>
<dbReference type="PANTHER" id="PTHR23504:SF115">
    <property type="entry name" value="MULTIDRUG RESISTANCE PROTEIN 2"/>
    <property type="match status" value="1"/>
</dbReference>
<dbReference type="InterPro" id="IPR005829">
    <property type="entry name" value="Sugar_transporter_CS"/>
</dbReference>
<keyword evidence="10" id="KW-1185">Reference proteome</keyword>
<feature type="transmembrane region" description="Helical" evidence="7">
    <location>
        <begin position="307"/>
        <end position="326"/>
    </location>
</feature>
<feature type="transmembrane region" description="Helical" evidence="7">
    <location>
        <begin position="253"/>
        <end position="272"/>
    </location>
</feature>
<gene>
    <name evidence="9" type="ORF">HII30_01545</name>
</gene>
<dbReference type="PANTHER" id="PTHR23504">
    <property type="entry name" value="MAJOR FACILITATOR SUPERFAMILY DOMAIN-CONTAINING PROTEIN 10"/>
    <property type="match status" value="1"/>
</dbReference>
<feature type="transmembrane region" description="Helical" evidence="7">
    <location>
        <begin position="101"/>
        <end position="123"/>
    </location>
</feature>
<organism evidence="9 10">
    <name type="scientific">Paenibacillus lemnae</name>
    <dbReference type="NCBI Taxonomy" id="1330551"/>
    <lineage>
        <taxon>Bacteria</taxon>
        <taxon>Bacillati</taxon>
        <taxon>Bacillota</taxon>
        <taxon>Bacilli</taxon>
        <taxon>Bacillales</taxon>
        <taxon>Paenibacillaceae</taxon>
        <taxon>Paenibacillus</taxon>
    </lineage>
</organism>
<evidence type="ECO:0000259" key="8">
    <source>
        <dbReference type="PROSITE" id="PS50850"/>
    </source>
</evidence>
<evidence type="ECO:0000256" key="2">
    <source>
        <dbReference type="ARBA" id="ARBA00007520"/>
    </source>
</evidence>
<accession>A0A848M2K9</accession>
<comment type="caution">
    <text evidence="9">The sequence shown here is derived from an EMBL/GenBank/DDBJ whole genome shotgun (WGS) entry which is preliminary data.</text>
</comment>